<dbReference type="Proteomes" id="UP000002316">
    <property type="component" value="Chromosome 7"/>
</dbReference>
<evidence type="ECO:0000313" key="2">
    <source>
        <dbReference type="Proteomes" id="UP000002316"/>
    </source>
</evidence>
<accession>C9ZTA6</accession>
<dbReference type="AlphaFoldDB" id="C9ZTA6"/>
<organism evidence="1 2">
    <name type="scientific">Trypanosoma brucei gambiense (strain MHOM/CI/86/DAL972)</name>
    <dbReference type="NCBI Taxonomy" id="679716"/>
    <lineage>
        <taxon>Eukaryota</taxon>
        <taxon>Discoba</taxon>
        <taxon>Euglenozoa</taxon>
        <taxon>Kinetoplastea</taxon>
        <taxon>Metakinetoplastina</taxon>
        <taxon>Trypanosomatida</taxon>
        <taxon>Trypanosomatidae</taxon>
        <taxon>Trypanosoma</taxon>
    </lineage>
</organism>
<dbReference type="GeneID" id="23862796"/>
<evidence type="ECO:0000313" key="1">
    <source>
        <dbReference type="EMBL" id="CBH12641.1"/>
    </source>
</evidence>
<dbReference type="RefSeq" id="XP_011774921.1">
    <property type="nucleotide sequence ID" value="XM_011776619.1"/>
</dbReference>
<sequence>MYLCRAYPSPSSYHVLLWTVCVTADSVPYVINLFEFTDVFPCFHCLFFSFFRKFKVELETCRGLAFPLEKERMCSASGLGVCVVAKSRVIHAQILLCRYFSSWKMG</sequence>
<name>C9ZTA6_TRYB9</name>
<gene>
    <name evidence="1" type="ORF">TbgDal_VII5520</name>
</gene>
<protein>
    <submittedName>
        <fullName evidence="1">Uncharacterized protein</fullName>
    </submittedName>
</protein>
<proteinExistence type="predicted"/>
<dbReference type="EMBL" id="FN554970">
    <property type="protein sequence ID" value="CBH12641.1"/>
    <property type="molecule type" value="Genomic_DNA"/>
</dbReference>
<reference evidence="2" key="1">
    <citation type="journal article" date="2010" name="PLoS Negl. Trop. Dis.">
        <title>The genome sequence of Trypanosoma brucei gambiense, causative agent of chronic human african trypanosomiasis.</title>
        <authorList>
            <person name="Jackson A.P."/>
            <person name="Sanders M."/>
            <person name="Berry A."/>
            <person name="McQuillan J."/>
            <person name="Aslett M.A."/>
            <person name="Quail M.A."/>
            <person name="Chukualim B."/>
            <person name="Capewell P."/>
            <person name="MacLeod A."/>
            <person name="Melville S.E."/>
            <person name="Gibson W."/>
            <person name="Barry J.D."/>
            <person name="Berriman M."/>
            <person name="Hertz-Fowler C."/>
        </authorList>
    </citation>
    <scope>NUCLEOTIDE SEQUENCE [LARGE SCALE GENOMIC DNA]</scope>
    <source>
        <strain evidence="2">MHOM/CI/86/DAL972</strain>
    </source>
</reference>
<dbReference type="KEGG" id="tbg:TbgDal_VII5520"/>